<protein>
    <submittedName>
        <fullName evidence="2">Dienelactone hydrolase (Modular protein)</fullName>
    </submittedName>
</protein>
<keyword evidence="2" id="KW-0378">Hydrolase</keyword>
<feature type="domain" description="Dienelactone hydrolase" evidence="1">
    <location>
        <begin position="27"/>
        <end position="223"/>
    </location>
</feature>
<evidence type="ECO:0000313" key="3">
    <source>
        <dbReference type="Proteomes" id="UP000032735"/>
    </source>
</evidence>
<dbReference type="Gene3D" id="3.40.50.1820">
    <property type="entry name" value="alpha/beta hydrolase"/>
    <property type="match status" value="1"/>
</dbReference>
<dbReference type="KEGG" id="xpo:XPG1_0397"/>
<dbReference type="InterPro" id="IPR029058">
    <property type="entry name" value="AB_hydrolase_fold"/>
</dbReference>
<dbReference type="Proteomes" id="UP000032735">
    <property type="component" value="Chromosome"/>
</dbReference>
<dbReference type="PANTHER" id="PTHR46623:SF7">
    <property type="entry name" value="CARBOXYMETHYLENEBUTENOLIDASE"/>
    <property type="match status" value="1"/>
</dbReference>
<dbReference type="PANTHER" id="PTHR46623">
    <property type="entry name" value="CARBOXYMETHYLENEBUTENOLIDASE-RELATED"/>
    <property type="match status" value="1"/>
</dbReference>
<dbReference type="InterPro" id="IPR051049">
    <property type="entry name" value="Dienelactone_hydrolase-like"/>
</dbReference>
<dbReference type="EMBL" id="FO704551">
    <property type="protein sequence ID" value="CDG20052.1"/>
    <property type="molecule type" value="Genomic_DNA"/>
</dbReference>
<accession>A0A068QYC0</accession>
<reference evidence="2 3" key="1">
    <citation type="submission" date="2013-07" db="EMBL/GenBank/DDBJ databases">
        <authorList>
            <person name="Genoscope - CEA"/>
        </authorList>
    </citation>
    <scope>NUCLEOTIDE SEQUENCE [LARGE SCALE GENOMIC DNA]</scope>
    <source>
        <strain evidence="2 3">G6</strain>
    </source>
</reference>
<evidence type="ECO:0000259" key="1">
    <source>
        <dbReference type="Pfam" id="PF01738"/>
    </source>
</evidence>
<dbReference type="HOGENOM" id="CLU_1184660_0_0_6"/>
<sequence length="234" mass="26441">MQEDKFTFSAGDRDALGYHFNRSGTMRILMFPDWQGCETSSAHRLASNYATQCDAEVILTDIYGKQHRPWSYEQADRVIKHSLDNPQETRKILKNYYCALERYWQSSGPLFVVGFCFGGSLSFEFGRTGLPCLGVVSVHGQPDTKKPVSLVAKKPAFLMLHGSEDPFILNPAINRFMNEMRIANADWSLYYLGGARHSFTRDDIPTGNPYMGYSNKADTEAVLALKIMAERLLS</sequence>
<dbReference type="RefSeq" id="WP_052708220.1">
    <property type="nucleotide sequence ID" value="NZ_FO704551.1"/>
</dbReference>
<gene>
    <name evidence="2" type="ORF">XPG1_0397</name>
</gene>
<name>A0A068QYC0_9GAMM</name>
<dbReference type="AlphaFoldDB" id="A0A068QYC0"/>
<dbReference type="InterPro" id="IPR002925">
    <property type="entry name" value="Dienelactn_hydro"/>
</dbReference>
<dbReference type="GO" id="GO:0016787">
    <property type="term" value="F:hydrolase activity"/>
    <property type="evidence" value="ECO:0007669"/>
    <property type="project" value="UniProtKB-KW"/>
</dbReference>
<dbReference type="STRING" id="1354304.XPG1_0397"/>
<proteinExistence type="predicted"/>
<dbReference type="OrthoDB" id="9787933at2"/>
<evidence type="ECO:0000313" key="2">
    <source>
        <dbReference type="EMBL" id="CDG20052.1"/>
    </source>
</evidence>
<organism evidence="2 3">
    <name type="scientific">Xenorhabdus poinarii G6</name>
    <dbReference type="NCBI Taxonomy" id="1354304"/>
    <lineage>
        <taxon>Bacteria</taxon>
        <taxon>Pseudomonadati</taxon>
        <taxon>Pseudomonadota</taxon>
        <taxon>Gammaproteobacteria</taxon>
        <taxon>Enterobacterales</taxon>
        <taxon>Morganellaceae</taxon>
        <taxon>Xenorhabdus</taxon>
    </lineage>
</organism>
<dbReference type="SUPFAM" id="SSF53474">
    <property type="entry name" value="alpha/beta-Hydrolases"/>
    <property type="match status" value="1"/>
</dbReference>
<keyword evidence="3" id="KW-1185">Reference proteome</keyword>
<dbReference type="Pfam" id="PF01738">
    <property type="entry name" value="DLH"/>
    <property type="match status" value="1"/>
</dbReference>